<dbReference type="Proteomes" id="UP000749010">
    <property type="component" value="Unassembled WGS sequence"/>
</dbReference>
<name>A0ABX1TV88_9PROT</name>
<organism evidence="2 3">
    <name type="scientific">Candidatus Accumulibacter phosphatis</name>
    <dbReference type="NCBI Taxonomy" id="327160"/>
    <lineage>
        <taxon>Bacteria</taxon>
        <taxon>Pseudomonadati</taxon>
        <taxon>Pseudomonadota</taxon>
        <taxon>Betaproteobacteria</taxon>
        <taxon>Candidatus Accumulibacter</taxon>
    </lineage>
</organism>
<reference evidence="2 3" key="1">
    <citation type="submission" date="2019-03" db="EMBL/GenBank/DDBJ databases">
        <title>Metabolic reconstructions from genomes of highly enriched 'Candidatus Accumulibacter' and 'Candidatus Competibacter' bioreactor populations.</title>
        <authorList>
            <person name="Annavajhala M.K."/>
            <person name="Welles L."/>
            <person name="Abbas B."/>
            <person name="Sorokin D."/>
            <person name="Park H."/>
            <person name="Van Loosdrecht M."/>
            <person name="Chandran K."/>
        </authorList>
    </citation>
    <scope>NUCLEOTIDE SEQUENCE [LARGE SCALE GENOMIC DNA]</scope>
    <source>
        <strain evidence="2 3">SBR_S</strain>
    </source>
</reference>
<accession>A0ABX1TV88</accession>
<dbReference type="EMBL" id="SPMY01000028">
    <property type="protein sequence ID" value="NMQ28187.1"/>
    <property type="molecule type" value="Genomic_DNA"/>
</dbReference>
<evidence type="ECO:0000256" key="1">
    <source>
        <dbReference type="SAM" id="MobiDB-lite"/>
    </source>
</evidence>
<feature type="region of interest" description="Disordered" evidence="1">
    <location>
        <begin position="1"/>
        <end position="35"/>
    </location>
</feature>
<keyword evidence="3" id="KW-1185">Reference proteome</keyword>
<gene>
    <name evidence="2" type="ORF">E4Q23_10745</name>
</gene>
<protein>
    <recommendedName>
        <fullName evidence="4">Regulatory protein</fullName>
    </recommendedName>
</protein>
<feature type="compositionally biased region" description="Basic and acidic residues" evidence="1">
    <location>
        <begin position="15"/>
        <end position="35"/>
    </location>
</feature>
<evidence type="ECO:0000313" key="3">
    <source>
        <dbReference type="Proteomes" id="UP000749010"/>
    </source>
</evidence>
<dbReference type="RefSeq" id="WP_211203721.1">
    <property type="nucleotide sequence ID" value="NZ_SPMY01000028.1"/>
</dbReference>
<sequence>MSDNFVTVTKRGRPPKGERPMSDSERKRAQRTRDRRAAIDAIGDEQNASLRALLAILTRLEKSEPARLSAQRAWAEIGRRYGFVSVTKDKQRTEKTPSGYNE</sequence>
<comment type="caution">
    <text evidence="2">The sequence shown here is derived from an EMBL/GenBank/DDBJ whole genome shotgun (WGS) entry which is preliminary data.</text>
</comment>
<evidence type="ECO:0000313" key="2">
    <source>
        <dbReference type="EMBL" id="NMQ28187.1"/>
    </source>
</evidence>
<proteinExistence type="predicted"/>
<evidence type="ECO:0008006" key="4">
    <source>
        <dbReference type="Google" id="ProtNLM"/>
    </source>
</evidence>